<protein>
    <submittedName>
        <fullName evidence="1">Uncharacterized protein</fullName>
    </submittedName>
</protein>
<reference evidence="1" key="1">
    <citation type="submission" date="2022-05" db="EMBL/GenBank/DDBJ databases">
        <authorList>
            <person name="Tuo L."/>
        </authorList>
    </citation>
    <scope>NUCLEOTIDE SEQUENCE</scope>
    <source>
        <strain evidence="1">BSK12Z-4</strain>
    </source>
</reference>
<dbReference type="AlphaFoldDB" id="A0A9X2D414"/>
<sequence>MSTAPGLCHYPGGHDDRWACPLHGCPSCAAGAFRYLEPEAYEPPVHRDDPLWEVLSELAEAYVDAEGCMVCREITTRSFWARYPGSECETECLAGHCEACGLCGKSGRVCRNCERCLDCSRDDEYNPCALERWDRTLKRRVVARWIHELLNPRTDRWTRYDTRTGRWGA</sequence>
<keyword evidence="2" id="KW-1185">Reference proteome</keyword>
<name>A0A9X2D414_9ACTN</name>
<organism evidence="1 2">
    <name type="scientific">Nocardioides bruguierae</name>
    <dbReference type="NCBI Taxonomy" id="2945102"/>
    <lineage>
        <taxon>Bacteria</taxon>
        <taxon>Bacillati</taxon>
        <taxon>Actinomycetota</taxon>
        <taxon>Actinomycetes</taxon>
        <taxon>Propionibacteriales</taxon>
        <taxon>Nocardioidaceae</taxon>
        <taxon>Nocardioides</taxon>
    </lineage>
</organism>
<dbReference type="EMBL" id="JAMOIL010000001">
    <property type="protein sequence ID" value="MCM0618766.1"/>
    <property type="molecule type" value="Genomic_DNA"/>
</dbReference>
<accession>A0A9X2D414</accession>
<evidence type="ECO:0000313" key="1">
    <source>
        <dbReference type="EMBL" id="MCM0618766.1"/>
    </source>
</evidence>
<dbReference type="RefSeq" id="WP_250825736.1">
    <property type="nucleotide sequence ID" value="NZ_JAMOIL010000001.1"/>
</dbReference>
<proteinExistence type="predicted"/>
<dbReference type="Proteomes" id="UP001139485">
    <property type="component" value="Unassembled WGS sequence"/>
</dbReference>
<comment type="caution">
    <text evidence="1">The sequence shown here is derived from an EMBL/GenBank/DDBJ whole genome shotgun (WGS) entry which is preliminary data.</text>
</comment>
<evidence type="ECO:0000313" key="2">
    <source>
        <dbReference type="Proteomes" id="UP001139485"/>
    </source>
</evidence>
<gene>
    <name evidence="1" type="ORF">M8330_00490</name>
</gene>